<reference evidence="6" key="1">
    <citation type="submission" date="2025-08" db="UniProtKB">
        <authorList>
            <consortium name="RefSeq"/>
        </authorList>
    </citation>
    <scope>IDENTIFICATION</scope>
</reference>
<organism evidence="5 6">
    <name type="scientific">Priapulus caudatus</name>
    <name type="common">Priapulid worm</name>
    <dbReference type="NCBI Taxonomy" id="37621"/>
    <lineage>
        <taxon>Eukaryota</taxon>
        <taxon>Metazoa</taxon>
        <taxon>Ecdysozoa</taxon>
        <taxon>Scalidophora</taxon>
        <taxon>Priapulida</taxon>
        <taxon>Priapulimorpha</taxon>
        <taxon>Priapulimorphida</taxon>
        <taxon>Priapulidae</taxon>
        <taxon>Priapulus</taxon>
    </lineage>
</organism>
<dbReference type="InterPro" id="IPR020583">
    <property type="entry name" value="Inositol_monoP_metal-BS"/>
</dbReference>
<keyword evidence="2" id="KW-0479">Metal-binding</keyword>
<protein>
    <submittedName>
        <fullName evidence="6">Inositol monophosphatase 1-like</fullName>
    </submittedName>
</protein>
<keyword evidence="4" id="KW-0460">Magnesium</keyword>
<comment type="similarity">
    <text evidence="1">Belongs to the inositol monophosphatase superfamily.</text>
</comment>
<evidence type="ECO:0000256" key="4">
    <source>
        <dbReference type="ARBA" id="ARBA00022842"/>
    </source>
</evidence>
<proteinExistence type="inferred from homology"/>
<sequence>IIKKALNEDRRATTSKSSYSDLVTETDQEVEKILIRGLKKIYPNHRFIGEESVAAGEKCELTDHPTWIIDPVDGTTNFVHKFVVANRLVDWFRVTLGPRGYCLISTRHPWWYV</sequence>
<dbReference type="SUPFAM" id="SSF56655">
    <property type="entry name" value="Carbohydrate phosphatase"/>
    <property type="match status" value="1"/>
</dbReference>
<dbReference type="PRINTS" id="PR00377">
    <property type="entry name" value="IMPHPHTASES"/>
</dbReference>
<dbReference type="PANTHER" id="PTHR20854:SF4">
    <property type="entry name" value="INOSITOL-1-MONOPHOSPHATASE-RELATED"/>
    <property type="match status" value="1"/>
</dbReference>
<dbReference type="Gene3D" id="3.30.540.10">
    <property type="entry name" value="Fructose-1,6-Bisphosphatase, subunit A, domain 1"/>
    <property type="match status" value="1"/>
</dbReference>
<gene>
    <name evidence="6" type="primary">LOC106814821</name>
</gene>
<keyword evidence="5" id="KW-1185">Reference proteome</keyword>
<name>A0ABM1ER45_PRICU</name>
<feature type="non-terminal residue" evidence="6">
    <location>
        <position position="1"/>
    </location>
</feature>
<dbReference type="InterPro" id="IPR000760">
    <property type="entry name" value="Inositol_monophosphatase-like"/>
</dbReference>
<dbReference type="Proteomes" id="UP000695022">
    <property type="component" value="Unplaced"/>
</dbReference>
<dbReference type="GeneID" id="106814821"/>
<evidence type="ECO:0000256" key="3">
    <source>
        <dbReference type="ARBA" id="ARBA00022801"/>
    </source>
</evidence>
<evidence type="ECO:0000256" key="1">
    <source>
        <dbReference type="ARBA" id="ARBA00009759"/>
    </source>
</evidence>
<accession>A0ABM1ER45</accession>
<dbReference type="Pfam" id="PF00459">
    <property type="entry name" value="Inositol_P"/>
    <property type="match status" value="1"/>
</dbReference>
<evidence type="ECO:0000256" key="2">
    <source>
        <dbReference type="ARBA" id="ARBA00022723"/>
    </source>
</evidence>
<evidence type="ECO:0000313" key="5">
    <source>
        <dbReference type="Proteomes" id="UP000695022"/>
    </source>
</evidence>
<keyword evidence="3" id="KW-0378">Hydrolase</keyword>
<dbReference type="PANTHER" id="PTHR20854">
    <property type="entry name" value="INOSITOL MONOPHOSPHATASE"/>
    <property type="match status" value="1"/>
</dbReference>
<dbReference type="RefSeq" id="XP_014674666.1">
    <property type="nucleotide sequence ID" value="XM_014819180.1"/>
</dbReference>
<evidence type="ECO:0000313" key="6">
    <source>
        <dbReference type="RefSeq" id="XP_014674666.1"/>
    </source>
</evidence>
<dbReference type="PROSITE" id="PS00629">
    <property type="entry name" value="IMP_1"/>
    <property type="match status" value="1"/>
</dbReference>